<reference evidence="2 3" key="1">
    <citation type="submission" date="2016-03" db="EMBL/GenBank/DDBJ databases">
        <authorList>
            <person name="Ploux O."/>
        </authorList>
    </citation>
    <scope>NUCLEOTIDE SEQUENCE [LARGE SCALE GENOMIC DNA]</scope>
    <source>
        <strain evidence="2 3">URUG2</strain>
    </source>
</reference>
<dbReference type="Proteomes" id="UP000225277">
    <property type="component" value="Unassembled WGS sequence"/>
</dbReference>
<dbReference type="AlphaFoldDB" id="A0A2D3UQP5"/>
<keyword evidence="1" id="KW-0732">Signal</keyword>
<organism evidence="2 3">
    <name type="scientific">Ramularia collo-cygni</name>
    <dbReference type="NCBI Taxonomy" id="112498"/>
    <lineage>
        <taxon>Eukaryota</taxon>
        <taxon>Fungi</taxon>
        <taxon>Dikarya</taxon>
        <taxon>Ascomycota</taxon>
        <taxon>Pezizomycotina</taxon>
        <taxon>Dothideomycetes</taxon>
        <taxon>Dothideomycetidae</taxon>
        <taxon>Mycosphaerellales</taxon>
        <taxon>Mycosphaerellaceae</taxon>
        <taxon>Ramularia</taxon>
    </lineage>
</organism>
<evidence type="ECO:0000313" key="2">
    <source>
        <dbReference type="EMBL" id="CZT18131.1"/>
    </source>
</evidence>
<name>A0A2D3UQP5_9PEZI</name>
<evidence type="ECO:0000313" key="3">
    <source>
        <dbReference type="Proteomes" id="UP000225277"/>
    </source>
</evidence>
<feature type="signal peptide" evidence="1">
    <location>
        <begin position="1"/>
        <end position="17"/>
    </location>
</feature>
<dbReference type="RefSeq" id="XP_023625021.1">
    <property type="nucleotide sequence ID" value="XM_023769253.1"/>
</dbReference>
<keyword evidence="3" id="KW-1185">Reference proteome</keyword>
<evidence type="ECO:0000256" key="1">
    <source>
        <dbReference type="SAM" id="SignalP"/>
    </source>
</evidence>
<sequence>MLFLPIATLLTLASASAIIPRYRNGTNINPRYQNGTTTLIPRYQNGTRSHATPEHKDGTDELATFDDIKALPALSELSPIGVYKGLEYRSFDTLVAGLLGQVPTGVLPKSGNQVAVNGLTDNLLTGSGPAFIPANGNKALDLESLYFGCVVNSVETVTGVPTECTVAFTAYLEGQEVSYETINQQFNPENLLRAEMTKAVFPKTWCKMGKIEIAVVQALATSTLTGLLLDDVKYKVY</sequence>
<dbReference type="STRING" id="112498.A0A2D3UQP5"/>
<dbReference type="OrthoDB" id="4820608at2759"/>
<protein>
    <submittedName>
        <fullName evidence="2">Uncharacterized protein</fullName>
    </submittedName>
</protein>
<proteinExistence type="predicted"/>
<accession>A0A2D3UQP5</accession>
<dbReference type="EMBL" id="FJUY01000005">
    <property type="protein sequence ID" value="CZT18131.1"/>
    <property type="molecule type" value="Genomic_DNA"/>
</dbReference>
<dbReference type="GeneID" id="35599156"/>
<gene>
    <name evidence="2" type="ORF">RCC_03971</name>
</gene>
<feature type="chain" id="PRO_5013871332" evidence="1">
    <location>
        <begin position="18"/>
        <end position="237"/>
    </location>
</feature>